<evidence type="ECO:0000256" key="1">
    <source>
        <dbReference type="SAM" id="MobiDB-lite"/>
    </source>
</evidence>
<dbReference type="Proteomes" id="UP000799438">
    <property type="component" value="Unassembled WGS sequence"/>
</dbReference>
<feature type="region of interest" description="Disordered" evidence="1">
    <location>
        <begin position="103"/>
        <end position="139"/>
    </location>
</feature>
<protein>
    <submittedName>
        <fullName evidence="2">Uncharacterized protein</fullName>
    </submittedName>
</protein>
<dbReference type="EMBL" id="ML995488">
    <property type="protein sequence ID" value="KAF2140927.1"/>
    <property type="molecule type" value="Genomic_DNA"/>
</dbReference>
<evidence type="ECO:0000313" key="3">
    <source>
        <dbReference type="Proteomes" id="UP000799438"/>
    </source>
</evidence>
<feature type="region of interest" description="Disordered" evidence="1">
    <location>
        <begin position="31"/>
        <end position="88"/>
    </location>
</feature>
<dbReference type="GeneID" id="54300741"/>
<sequence length="139" mass="16343">MHFLNRTQRLALLTILFWYSRRRRLRQLEERERELDEERQEDKREREREARRLARRQVRKARRRELRSTAEESNANTTTVTATTAAAADFSGERVRRRLLFTPSVTTATTESGKEAKELATVPASPTAEPVSAREDREM</sequence>
<gene>
    <name evidence="2" type="ORF">K452DRAFT_309383</name>
</gene>
<proteinExistence type="predicted"/>
<accession>A0A6A6BDF1</accession>
<dbReference type="AlphaFoldDB" id="A0A6A6BDF1"/>
<evidence type="ECO:0000313" key="2">
    <source>
        <dbReference type="EMBL" id="KAF2140927.1"/>
    </source>
</evidence>
<feature type="compositionally biased region" description="Basic and acidic residues" evidence="1">
    <location>
        <begin position="31"/>
        <end position="52"/>
    </location>
</feature>
<keyword evidence="3" id="KW-1185">Reference proteome</keyword>
<organism evidence="2 3">
    <name type="scientific">Aplosporella prunicola CBS 121167</name>
    <dbReference type="NCBI Taxonomy" id="1176127"/>
    <lineage>
        <taxon>Eukaryota</taxon>
        <taxon>Fungi</taxon>
        <taxon>Dikarya</taxon>
        <taxon>Ascomycota</taxon>
        <taxon>Pezizomycotina</taxon>
        <taxon>Dothideomycetes</taxon>
        <taxon>Dothideomycetes incertae sedis</taxon>
        <taxon>Botryosphaeriales</taxon>
        <taxon>Aplosporellaceae</taxon>
        <taxon>Aplosporella</taxon>
    </lineage>
</organism>
<feature type="compositionally biased region" description="Low complexity" evidence="1">
    <location>
        <begin position="71"/>
        <end position="88"/>
    </location>
</feature>
<feature type="compositionally biased region" description="Basic residues" evidence="1">
    <location>
        <begin position="53"/>
        <end position="65"/>
    </location>
</feature>
<name>A0A6A6BDF1_9PEZI</name>
<dbReference type="RefSeq" id="XP_033396640.1">
    <property type="nucleotide sequence ID" value="XM_033543244.1"/>
</dbReference>
<reference evidence="2" key="1">
    <citation type="journal article" date="2020" name="Stud. Mycol.">
        <title>101 Dothideomycetes genomes: a test case for predicting lifestyles and emergence of pathogens.</title>
        <authorList>
            <person name="Haridas S."/>
            <person name="Albert R."/>
            <person name="Binder M."/>
            <person name="Bloem J."/>
            <person name="Labutti K."/>
            <person name="Salamov A."/>
            <person name="Andreopoulos B."/>
            <person name="Baker S."/>
            <person name="Barry K."/>
            <person name="Bills G."/>
            <person name="Bluhm B."/>
            <person name="Cannon C."/>
            <person name="Castanera R."/>
            <person name="Culley D."/>
            <person name="Daum C."/>
            <person name="Ezra D."/>
            <person name="Gonzalez J."/>
            <person name="Henrissat B."/>
            <person name="Kuo A."/>
            <person name="Liang C."/>
            <person name="Lipzen A."/>
            <person name="Lutzoni F."/>
            <person name="Magnuson J."/>
            <person name="Mondo S."/>
            <person name="Nolan M."/>
            <person name="Ohm R."/>
            <person name="Pangilinan J."/>
            <person name="Park H.-J."/>
            <person name="Ramirez L."/>
            <person name="Alfaro M."/>
            <person name="Sun H."/>
            <person name="Tritt A."/>
            <person name="Yoshinaga Y."/>
            <person name="Zwiers L.-H."/>
            <person name="Turgeon B."/>
            <person name="Goodwin S."/>
            <person name="Spatafora J."/>
            <person name="Crous P."/>
            <person name="Grigoriev I."/>
        </authorList>
    </citation>
    <scope>NUCLEOTIDE SEQUENCE</scope>
    <source>
        <strain evidence="2">CBS 121167</strain>
    </source>
</reference>